<accession>A0A1X7V3Q5</accession>
<dbReference type="SUPFAM" id="SSF48403">
    <property type="entry name" value="Ankyrin repeat"/>
    <property type="match status" value="2"/>
</dbReference>
<dbReference type="SMART" id="SM00248">
    <property type="entry name" value="ANK"/>
    <property type="match status" value="8"/>
</dbReference>
<dbReference type="STRING" id="400682.A0A1X7V3Q5"/>
<dbReference type="EnsemblMetazoa" id="XM_003385693.3">
    <property type="protein sequence ID" value="XP_003385741.1"/>
    <property type="gene ID" value="LOC100640834"/>
</dbReference>
<feature type="repeat" description="ANK" evidence="3">
    <location>
        <begin position="171"/>
        <end position="203"/>
    </location>
</feature>
<evidence type="ECO:0000313" key="6">
    <source>
        <dbReference type="Proteomes" id="UP000007879"/>
    </source>
</evidence>
<dbReference type="OMA" id="NMFTFLY"/>
<evidence type="ECO:0000256" key="2">
    <source>
        <dbReference type="ARBA" id="ARBA00023043"/>
    </source>
</evidence>
<name>A0A1X7V3Q5_AMPQE</name>
<dbReference type="PANTHER" id="PTHR24173">
    <property type="entry name" value="ANKYRIN REPEAT CONTAINING"/>
    <property type="match status" value="1"/>
</dbReference>
<feature type="repeat" description="ANK" evidence="3">
    <location>
        <begin position="105"/>
        <end position="137"/>
    </location>
</feature>
<dbReference type="Gene3D" id="1.25.40.20">
    <property type="entry name" value="Ankyrin repeat-containing domain"/>
    <property type="match status" value="2"/>
</dbReference>
<evidence type="ECO:0000313" key="5">
    <source>
        <dbReference type="EnsemblMetazoa" id="Aqu2.1.34895_001"/>
    </source>
</evidence>
<feature type="compositionally biased region" description="Low complexity" evidence="4">
    <location>
        <begin position="666"/>
        <end position="676"/>
    </location>
</feature>
<keyword evidence="1" id="KW-0677">Repeat</keyword>
<reference evidence="6" key="1">
    <citation type="journal article" date="2010" name="Nature">
        <title>The Amphimedon queenslandica genome and the evolution of animal complexity.</title>
        <authorList>
            <person name="Srivastava M."/>
            <person name="Simakov O."/>
            <person name="Chapman J."/>
            <person name="Fahey B."/>
            <person name="Gauthier M.E."/>
            <person name="Mitros T."/>
            <person name="Richards G.S."/>
            <person name="Conaco C."/>
            <person name="Dacre M."/>
            <person name="Hellsten U."/>
            <person name="Larroux C."/>
            <person name="Putnam N.H."/>
            <person name="Stanke M."/>
            <person name="Adamska M."/>
            <person name="Darling A."/>
            <person name="Degnan S.M."/>
            <person name="Oakley T.H."/>
            <person name="Plachetzki D.C."/>
            <person name="Zhai Y."/>
            <person name="Adamski M."/>
            <person name="Calcino A."/>
            <person name="Cummins S.F."/>
            <person name="Goodstein D.M."/>
            <person name="Harris C."/>
            <person name="Jackson D.J."/>
            <person name="Leys S.P."/>
            <person name="Shu S."/>
            <person name="Woodcroft B.J."/>
            <person name="Vervoort M."/>
            <person name="Kosik K.S."/>
            <person name="Manning G."/>
            <person name="Degnan B.M."/>
            <person name="Rokhsar D.S."/>
        </authorList>
    </citation>
    <scope>NUCLEOTIDE SEQUENCE [LARGE SCALE GENOMIC DNA]</scope>
</reference>
<feature type="repeat" description="ANK" evidence="3">
    <location>
        <begin position="542"/>
        <end position="577"/>
    </location>
</feature>
<protein>
    <submittedName>
        <fullName evidence="5">Uncharacterized protein</fullName>
    </submittedName>
</protein>
<dbReference type="Pfam" id="PF12796">
    <property type="entry name" value="Ank_2"/>
    <property type="match status" value="3"/>
</dbReference>
<dbReference type="KEGG" id="aqu:100640834"/>
<dbReference type="GO" id="GO:0000151">
    <property type="term" value="C:ubiquitin ligase complex"/>
    <property type="evidence" value="ECO:0007669"/>
    <property type="project" value="TreeGrafter"/>
</dbReference>
<evidence type="ECO:0000256" key="3">
    <source>
        <dbReference type="PROSITE-ProRule" id="PRU00023"/>
    </source>
</evidence>
<dbReference type="InterPro" id="IPR036770">
    <property type="entry name" value="Ankyrin_rpt-contain_sf"/>
</dbReference>
<dbReference type="AlphaFoldDB" id="A0A1X7V3Q5"/>
<proteinExistence type="predicted"/>
<keyword evidence="6" id="KW-1185">Reference proteome</keyword>
<dbReference type="InParanoid" id="A0A1X7V3Q5"/>
<organism evidence="5">
    <name type="scientific">Amphimedon queenslandica</name>
    <name type="common">Sponge</name>
    <dbReference type="NCBI Taxonomy" id="400682"/>
    <lineage>
        <taxon>Eukaryota</taxon>
        <taxon>Metazoa</taxon>
        <taxon>Porifera</taxon>
        <taxon>Demospongiae</taxon>
        <taxon>Heteroscleromorpha</taxon>
        <taxon>Haplosclerida</taxon>
        <taxon>Niphatidae</taxon>
        <taxon>Amphimedon</taxon>
    </lineage>
</organism>
<dbReference type="FunCoup" id="A0A1X7V3Q5">
    <property type="interactions" value="315"/>
</dbReference>
<feature type="repeat" description="ANK" evidence="3">
    <location>
        <begin position="204"/>
        <end position="229"/>
    </location>
</feature>
<dbReference type="PRINTS" id="PR01415">
    <property type="entry name" value="ANKYRIN"/>
</dbReference>
<evidence type="ECO:0000256" key="1">
    <source>
        <dbReference type="ARBA" id="ARBA00022737"/>
    </source>
</evidence>
<evidence type="ECO:0000256" key="4">
    <source>
        <dbReference type="SAM" id="MobiDB-lite"/>
    </source>
</evidence>
<dbReference type="GO" id="GO:0006511">
    <property type="term" value="P:ubiquitin-dependent protein catabolic process"/>
    <property type="evidence" value="ECO:0007669"/>
    <property type="project" value="TreeGrafter"/>
</dbReference>
<dbReference type="PROSITE" id="PS50297">
    <property type="entry name" value="ANK_REP_REGION"/>
    <property type="match status" value="5"/>
</dbReference>
<dbReference type="PROSITE" id="PS50088">
    <property type="entry name" value="ANK_REPEAT"/>
    <property type="match status" value="5"/>
</dbReference>
<sequence length="676" mass="75065">MASKGVVLIPSNKVRCRNLDPLRFVIKDIRHGNTEAVMKALNSSPELSGIFRARLMADRVPKGRSPLVTASQHNRIDLLHYILENYQANLEQETSTDIEGGHPVEGATPLWTASTLGHIDIVSDLIRRGANIEHTTDSRSSPLRGAAFDGHLDVVKYLIERGADIDKPNQVGQSPLTIAAAMKKEETVKYLLEKKANIHHKGHNGDTPLHVAVESGSSEITKLLVEAGAKNIPNDVGYTPAIMACCYGHQDIMNYLNSTFVLEQQELYDCYCLLVAKEVLSSDLSAALDWLLKAIEVRNAHPLISAELDKRPLEDIYDKMREPSTEAEARAILRNNMESFFLCAMYCERILGAIHPTTPFYIRISGDMALEESRHDKCMQLWLRSLQFDNAARMAYELQIIEDLLFSVRGFCSMLDAGYVPQIHQHFQWGVKEFKMAKESKISEVDVAYCLCRMLAVWFKVLEHSPENKSEERKRLDSAVETLVSLMEGKETPLLVACLHDITGAPKTNSAVTSVANAKLPLHSVVEVLIENGCPVNCEDLVGNFPLHLAVKLKEDSSLDCVKTLIEYGAHLDAVNHCNESALSLAKKKEGYRKNNQEIIDLLTLSLHRDLSLQCISAATIVKEGLSYVGVLPSFLISFVSEHDTDGLVTQESEEEGEGKLEEESSISTTDSSVNS</sequence>
<feature type="region of interest" description="Disordered" evidence="4">
    <location>
        <begin position="647"/>
        <end position="676"/>
    </location>
</feature>
<dbReference type="eggNOG" id="KOG0508">
    <property type="taxonomic scope" value="Eukaryota"/>
</dbReference>
<gene>
    <name evidence="5" type="primary">100640834</name>
</gene>
<dbReference type="OrthoDB" id="4429489at2759"/>
<dbReference type="Proteomes" id="UP000007879">
    <property type="component" value="Unassembled WGS sequence"/>
</dbReference>
<feature type="repeat" description="ANK" evidence="3">
    <location>
        <begin position="138"/>
        <end position="170"/>
    </location>
</feature>
<dbReference type="PANTHER" id="PTHR24173:SF27">
    <property type="entry name" value="ANKYRIN REPEAT AND SOCS BOX PROTEIN 1"/>
    <property type="match status" value="1"/>
</dbReference>
<reference evidence="5" key="2">
    <citation type="submission" date="2017-05" db="UniProtKB">
        <authorList>
            <consortium name="EnsemblMetazoa"/>
        </authorList>
    </citation>
    <scope>IDENTIFICATION</scope>
</reference>
<dbReference type="InterPro" id="IPR002110">
    <property type="entry name" value="Ankyrin_rpt"/>
</dbReference>
<keyword evidence="2 3" id="KW-0040">ANK repeat</keyword>
<dbReference type="EnsemblMetazoa" id="Aqu2.1.34895_001">
    <property type="protein sequence ID" value="Aqu2.1.34895_001"/>
    <property type="gene ID" value="Aqu2.1.34895"/>
</dbReference>